<gene>
    <name evidence="1" type="ORF">IAC13_03340</name>
</gene>
<organism evidence="1 2">
    <name type="scientific">Candidatus Scybalomonas excrementavium</name>
    <dbReference type="NCBI Taxonomy" id="2840943"/>
    <lineage>
        <taxon>Bacteria</taxon>
        <taxon>Bacillati</taxon>
        <taxon>Bacillota</taxon>
        <taxon>Clostridia</taxon>
        <taxon>Lachnospirales</taxon>
        <taxon>Lachnospiraceae</taxon>
        <taxon>Lachnospiraceae incertae sedis</taxon>
        <taxon>Candidatus Scybalomonas</taxon>
    </lineage>
</organism>
<comment type="caution">
    <text evidence="1">The sequence shown here is derived from an EMBL/GenBank/DDBJ whole genome shotgun (WGS) entry which is preliminary data.</text>
</comment>
<proteinExistence type="predicted"/>
<dbReference type="AlphaFoldDB" id="A0A9D9N7F1"/>
<reference evidence="1" key="1">
    <citation type="submission" date="2020-10" db="EMBL/GenBank/DDBJ databases">
        <authorList>
            <person name="Gilroy R."/>
        </authorList>
    </citation>
    <scope>NUCLEOTIDE SEQUENCE</scope>
    <source>
        <strain evidence="1">E3-2379</strain>
    </source>
</reference>
<sequence>MDQRLEMIQKMRNQEATSHYHLNQALQGTPYHSYGMGEKDYIYTPNRTGYRQHEFREYGGKEEGSSFLSFKIRLMLAILCGIFLFSTRTSEKAEFVTEVISHIGENKTIEEVTDQAEGFLKQTKERVQTYLSKTQ</sequence>
<evidence type="ECO:0000313" key="1">
    <source>
        <dbReference type="EMBL" id="MBO8462950.1"/>
    </source>
</evidence>
<protein>
    <submittedName>
        <fullName evidence="1">Uncharacterized protein</fullName>
    </submittedName>
</protein>
<name>A0A9D9N7F1_9FIRM</name>
<dbReference type="EMBL" id="JADIML010000092">
    <property type="protein sequence ID" value="MBO8462950.1"/>
    <property type="molecule type" value="Genomic_DNA"/>
</dbReference>
<reference evidence="1" key="2">
    <citation type="journal article" date="2021" name="PeerJ">
        <title>Extensive microbial diversity within the chicken gut microbiome revealed by metagenomics and culture.</title>
        <authorList>
            <person name="Gilroy R."/>
            <person name="Ravi A."/>
            <person name="Getino M."/>
            <person name="Pursley I."/>
            <person name="Horton D.L."/>
            <person name="Alikhan N.F."/>
            <person name="Baker D."/>
            <person name="Gharbi K."/>
            <person name="Hall N."/>
            <person name="Watson M."/>
            <person name="Adriaenssens E.M."/>
            <person name="Foster-Nyarko E."/>
            <person name="Jarju S."/>
            <person name="Secka A."/>
            <person name="Antonio M."/>
            <person name="Oren A."/>
            <person name="Chaudhuri R.R."/>
            <person name="La Ragione R."/>
            <person name="Hildebrand F."/>
            <person name="Pallen M.J."/>
        </authorList>
    </citation>
    <scope>NUCLEOTIDE SEQUENCE</scope>
    <source>
        <strain evidence="1">E3-2379</strain>
    </source>
</reference>
<evidence type="ECO:0000313" key="2">
    <source>
        <dbReference type="Proteomes" id="UP000823618"/>
    </source>
</evidence>
<accession>A0A9D9N7F1</accession>
<dbReference type="Proteomes" id="UP000823618">
    <property type="component" value="Unassembled WGS sequence"/>
</dbReference>